<feature type="non-terminal residue" evidence="2">
    <location>
        <position position="46"/>
    </location>
</feature>
<dbReference type="InterPro" id="IPR054757">
    <property type="entry name" value="GSPE_N1E"/>
</dbReference>
<organism evidence="2 3">
    <name type="scientific">Vibrio alginolyticus</name>
    <dbReference type="NCBI Taxonomy" id="663"/>
    <lineage>
        <taxon>Bacteria</taxon>
        <taxon>Pseudomonadati</taxon>
        <taxon>Pseudomonadota</taxon>
        <taxon>Gammaproteobacteria</taxon>
        <taxon>Vibrionales</taxon>
        <taxon>Vibrionaceae</taxon>
        <taxon>Vibrio</taxon>
    </lineage>
</organism>
<feature type="domain" description="Type II secretion system protein E N1E" evidence="1">
    <location>
        <begin position="13"/>
        <end position="45"/>
    </location>
</feature>
<evidence type="ECO:0000313" key="3">
    <source>
        <dbReference type="Proteomes" id="UP000565155"/>
    </source>
</evidence>
<dbReference type="RefSeq" id="WP_169629917.1">
    <property type="nucleotide sequence ID" value="NZ_JABCMA010000981.1"/>
</dbReference>
<comment type="caution">
    <text evidence="2">The sequence shown here is derived from an EMBL/GenBank/DDBJ whole genome shotgun (WGS) entry which is preliminary data.</text>
</comment>
<dbReference type="Pfam" id="PF22341">
    <property type="entry name" value="GSPE_N1E"/>
    <property type="match status" value="1"/>
</dbReference>
<dbReference type="SUPFAM" id="SSF160246">
    <property type="entry name" value="EspE N-terminal domain-like"/>
    <property type="match status" value="1"/>
</dbReference>
<dbReference type="EMBL" id="JABCMA010000981">
    <property type="protein sequence ID" value="NMR77689.1"/>
    <property type="molecule type" value="Genomic_DNA"/>
</dbReference>
<gene>
    <name evidence="2" type="ORF">HKB35_29350</name>
</gene>
<dbReference type="AlphaFoldDB" id="A0A7Y0N286"/>
<name>A0A7Y0N286_VIBAL</name>
<evidence type="ECO:0000259" key="1">
    <source>
        <dbReference type="Pfam" id="PF22341"/>
    </source>
</evidence>
<reference evidence="2 3" key="1">
    <citation type="submission" date="2020-04" db="EMBL/GenBank/DDBJ databases">
        <title>Whole-genome sequencing of Vibrio spp. from China reveals different genetic environments of blaCTX-M-14 among diverse lineages.</title>
        <authorList>
            <person name="Zheng Z."/>
            <person name="Ye L."/>
            <person name="Chen S."/>
        </authorList>
    </citation>
    <scope>NUCLEOTIDE SEQUENCE [LARGE SCALE GENOMIC DNA]</scope>
    <source>
        <strain evidence="2 3">Vb1636</strain>
    </source>
</reference>
<accession>A0A7Y0N286</accession>
<sequence>MVDMLDTAPSMRRLPFSFANRFKLVLETEHPERPPILYYVEPLNPA</sequence>
<dbReference type="InterPro" id="IPR037257">
    <property type="entry name" value="T2SS_E_N_sf"/>
</dbReference>
<evidence type="ECO:0000313" key="2">
    <source>
        <dbReference type="EMBL" id="NMR77689.1"/>
    </source>
</evidence>
<dbReference type="Gene3D" id="3.30.300.160">
    <property type="entry name" value="Type II secretion system, protein E, N-terminal domain"/>
    <property type="match status" value="1"/>
</dbReference>
<dbReference type="Proteomes" id="UP000565155">
    <property type="component" value="Unassembled WGS sequence"/>
</dbReference>
<proteinExistence type="predicted"/>
<protein>
    <recommendedName>
        <fullName evidence="1">Type II secretion system protein E N1E domain-containing protein</fullName>
    </recommendedName>
</protein>